<evidence type="ECO:0000313" key="1">
    <source>
        <dbReference type="EMBL" id="KAG4412195.1"/>
    </source>
</evidence>
<dbReference type="EMBL" id="JAFJYH010000400">
    <property type="protein sequence ID" value="KAG4412195.1"/>
    <property type="molecule type" value="Genomic_DNA"/>
</dbReference>
<evidence type="ECO:0000313" key="2">
    <source>
        <dbReference type="Proteomes" id="UP000664132"/>
    </source>
</evidence>
<organism evidence="1 2">
    <name type="scientific">Cadophora malorum</name>
    <dbReference type="NCBI Taxonomy" id="108018"/>
    <lineage>
        <taxon>Eukaryota</taxon>
        <taxon>Fungi</taxon>
        <taxon>Dikarya</taxon>
        <taxon>Ascomycota</taxon>
        <taxon>Pezizomycotina</taxon>
        <taxon>Leotiomycetes</taxon>
        <taxon>Helotiales</taxon>
        <taxon>Ploettnerulaceae</taxon>
        <taxon>Cadophora</taxon>
    </lineage>
</organism>
<sequence>MSSPSSEYPFTFTAVKNEPDTRMFVFNQEFHVLAEPLRMSSAFFQNVFDPSNGIEMTSTSPLFKSDWYITLDKDIGWVLTCGSNHNKDEDLTAFEGKRSQEQRAFNNVLCAIFNREYKIGNAAELISMVRQAEYYGALPVVSNSLTGPFYTSAGLLSPGSDATNLLIAAFKLHHKALFRECFIHVLGPWSDPQYKTLTDETLFKLADASYKRAEIQIMKIHMDLFQLAANCPLGAEFFVPSGTEHVQHLLSLAPKCLNDEGRIIMPKFLRKCFTAAAKKHPEAHDEVEKMMGKLLQNRLVLMKDAVSGGGEFEDYFLHFCIPDRMLPWDVKEVTW</sequence>
<accession>A0A8H7W056</accession>
<gene>
    <name evidence="1" type="ORF">IFR04_014655</name>
</gene>
<dbReference type="Proteomes" id="UP000664132">
    <property type="component" value="Unassembled WGS sequence"/>
</dbReference>
<name>A0A8H7W056_9HELO</name>
<protein>
    <recommendedName>
        <fullName evidence="3">BTB domain-containing protein</fullName>
    </recommendedName>
</protein>
<dbReference type="AlphaFoldDB" id="A0A8H7W056"/>
<reference evidence="1" key="1">
    <citation type="submission" date="2021-02" db="EMBL/GenBank/DDBJ databases">
        <title>Genome sequence Cadophora malorum strain M34.</title>
        <authorList>
            <person name="Stefanovic E."/>
            <person name="Vu D."/>
            <person name="Scully C."/>
            <person name="Dijksterhuis J."/>
            <person name="Roader J."/>
            <person name="Houbraken J."/>
        </authorList>
    </citation>
    <scope>NUCLEOTIDE SEQUENCE</scope>
    <source>
        <strain evidence="1">M34</strain>
    </source>
</reference>
<keyword evidence="2" id="KW-1185">Reference proteome</keyword>
<comment type="caution">
    <text evidence="1">The sequence shown here is derived from an EMBL/GenBank/DDBJ whole genome shotgun (WGS) entry which is preliminary data.</text>
</comment>
<evidence type="ECO:0008006" key="3">
    <source>
        <dbReference type="Google" id="ProtNLM"/>
    </source>
</evidence>
<dbReference type="OrthoDB" id="2129688at2759"/>
<proteinExistence type="predicted"/>